<dbReference type="RefSeq" id="WP_136007519.1">
    <property type="nucleotide sequence ID" value="NZ_SRYR01000007.1"/>
</dbReference>
<dbReference type="PANTHER" id="PTHR43792">
    <property type="entry name" value="GNAT FAMILY, PUTATIVE (AFU_ORTHOLOGUE AFUA_3G00765)-RELATED-RELATED"/>
    <property type="match status" value="1"/>
</dbReference>
<feature type="domain" description="N-acetyltransferase" evidence="4">
    <location>
        <begin position="17"/>
        <end position="175"/>
    </location>
</feature>
<evidence type="ECO:0000256" key="3">
    <source>
        <dbReference type="ARBA" id="ARBA00038502"/>
    </source>
</evidence>
<sequence length="187" mass="21526">MDITIDITKTTLETERLILRPWKETDLKDFYQYASTPGVGEMAGWKHHDSIEVSENILQSFISGKNVFAIVYKENNKVIGSLGLHKSWANDENSYSHLKLKEVGYVLSKEYWGNGLMPEALTEVIKFCFNTCKLDALTIFHFSSNTQSKRVIEKCGFKFVKQSKYFAKQLNLTFDDMKYVLLNKASL</sequence>
<comment type="similarity">
    <text evidence="3">Belongs to the acetyltransferase family. RimJ subfamily.</text>
</comment>
<dbReference type="InterPro" id="IPR051531">
    <property type="entry name" value="N-acetyltransferase"/>
</dbReference>
<dbReference type="GO" id="GO:0005737">
    <property type="term" value="C:cytoplasm"/>
    <property type="evidence" value="ECO:0007669"/>
    <property type="project" value="TreeGrafter"/>
</dbReference>
<accession>A0A4S2DHC7</accession>
<dbReference type="GO" id="GO:0008999">
    <property type="term" value="F:protein-N-terminal-alanine acetyltransferase activity"/>
    <property type="evidence" value="ECO:0007669"/>
    <property type="project" value="TreeGrafter"/>
</dbReference>
<dbReference type="AlphaFoldDB" id="A0A4S2DHC7"/>
<dbReference type="PROSITE" id="PS51186">
    <property type="entry name" value="GNAT"/>
    <property type="match status" value="1"/>
</dbReference>
<evidence type="ECO:0000256" key="2">
    <source>
        <dbReference type="ARBA" id="ARBA00023315"/>
    </source>
</evidence>
<keyword evidence="6" id="KW-1185">Reference proteome</keyword>
<proteinExistence type="inferred from homology"/>
<dbReference type="InterPro" id="IPR016181">
    <property type="entry name" value="Acyl_CoA_acyltransferase"/>
</dbReference>
<organism evidence="5 6">
    <name type="scientific">Clostridium sartagoforme</name>
    <dbReference type="NCBI Taxonomy" id="84031"/>
    <lineage>
        <taxon>Bacteria</taxon>
        <taxon>Bacillati</taxon>
        <taxon>Bacillota</taxon>
        <taxon>Clostridia</taxon>
        <taxon>Eubacteriales</taxon>
        <taxon>Clostridiaceae</taxon>
        <taxon>Clostridium</taxon>
    </lineage>
</organism>
<evidence type="ECO:0000256" key="1">
    <source>
        <dbReference type="ARBA" id="ARBA00022679"/>
    </source>
</evidence>
<dbReference type="InterPro" id="IPR000182">
    <property type="entry name" value="GNAT_dom"/>
</dbReference>
<keyword evidence="2" id="KW-0012">Acyltransferase</keyword>
<name>A0A4S2DHC7_9CLOT</name>
<dbReference type="Gene3D" id="3.40.630.30">
    <property type="match status" value="1"/>
</dbReference>
<protein>
    <submittedName>
        <fullName evidence="5">N-acetyltransferase</fullName>
    </submittedName>
</protein>
<dbReference type="Proteomes" id="UP000306888">
    <property type="component" value="Unassembled WGS sequence"/>
</dbReference>
<evidence type="ECO:0000259" key="4">
    <source>
        <dbReference type="PROSITE" id="PS51186"/>
    </source>
</evidence>
<keyword evidence="1 5" id="KW-0808">Transferase</keyword>
<comment type="caution">
    <text evidence="5">The sequence shown here is derived from an EMBL/GenBank/DDBJ whole genome shotgun (WGS) entry which is preliminary data.</text>
</comment>
<reference evidence="5 6" key="1">
    <citation type="submission" date="2019-04" db="EMBL/GenBank/DDBJ databases">
        <title>Microbes associate with the intestines of laboratory mice.</title>
        <authorList>
            <person name="Navarre W."/>
            <person name="Wong E."/>
            <person name="Huang K."/>
            <person name="Tropini C."/>
            <person name="Ng K."/>
            <person name="Yu B."/>
        </authorList>
    </citation>
    <scope>NUCLEOTIDE SEQUENCE [LARGE SCALE GENOMIC DNA]</scope>
    <source>
        <strain evidence="5 6">NM50_B9-20</strain>
    </source>
</reference>
<gene>
    <name evidence="5" type="ORF">E5347_12265</name>
</gene>
<dbReference type="PANTHER" id="PTHR43792:SF8">
    <property type="entry name" value="[RIBOSOMAL PROTEIN US5]-ALANINE N-ACETYLTRANSFERASE"/>
    <property type="match status" value="1"/>
</dbReference>
<dbReference type="Pfam" id="PF13302">
    <property type="entry name" value="Acetyltransf_3"/>
    <property type="match status" value="1"/>
</dbReference>
<evidence type="ECO:0000313" key="6">
    <source>
        <dbReference type="Proteomes" id="UP000306888"/>
    </source>
</evidence>
<dbReference type="EMBL" id="SRYR01000007">
    <property type="protein sequence ID" value="TGY41498.1"/>
    <property type="molecule type" value="Genomic_DNA"/>
</dbReference>
<evidence type="ECO:0000313" key="5">
    <source>
        <dbReference type="EMBL" id="TGY41498.1"/>
    </source>
</evidence>
<dbReference type="SUPFAM" id="SSF55729">
    <property type="entry name" value="Acyl-CoA N-acyltransferases (Nat)"/>
    <property type="match status" value="1"/>
</dbReference>
<dbReference type="OrthoDB" id="9785602at2"/>